<accession>A0A8J4RYQ5</accession>
<evidence type="ECO:0000313" key="2">
    <source>
        <dbReference type="Proteomes" id="UP000737018"/>
    </source>
</evidence>
<protein>
    <submittedName>
        <fullName evidence="1">Uncharacterized protein</fullName>
    </submittedName>
</protein>
<sequence>MDRKSKGAVYHGEYLPFMDGELKKHGGQAKSYDYVKQVWDSSTINRDENGLQHHQMFTELARDIIKQLKKKWRFFPPRSGGYGSIYRNEVIVERQKKKELRIIAMTAGDAVQEIHSSEHGNPQRRTCTSVGLKSMDNTFSNLLMKTVLWVKIICVQATWSALSCSSGLFDLEVSVTLLDSQTLASFPFTPSTPSLVSHYST</sequence>
<evidence type="ECO:0000313" key="1">
    <source>
        <dbReference type="EMBL" id="KAF3974312.1"/>
    </source>
</evidence>
<dbReference type="AlphaFoldDB" id="A0A8J4RYQ5"/>
<organism evidence="1 2">
    <name type="scientific">Castanea mollissima</name>
    <name type="common">Chinese chestnut</name>
    <dbReference type="NCBI Taxonomy" id="60419"/>
    <lineage>
        <taxon>Eukaryota</taxon>
        <taxon>Viridiplantae</taxon>
        <taxon>Streptophyta</taxon>
        <taxon>Embryophyta</taxon>
        <taxon>Tracheophyta</taxon>
        <taxon>Spermatophyta</taxon>
        <taxon>Magnoliopsida</taxon>
        <taxon>eudicotyledons</taxon>
        <taxon>Gunneridae</taxon>
        <taxon>Pentapetalae</taxon>
        <taxon>rosids</taxon>
        <taxon>fabids</taxon>
        <taxon>Fagales</taxon>
        <taxon>Fagaceae</taxon>
        <taxon>Castanea</taxon>
    </lineage>
</organism>
<keyword evidence="2" id="KW-1185">Reference proteome</keyword>
<gene>
    <name evidence="1" type="ORF">CMV_002358</name>
</gene>
<dbReference type="EMBL" id="JRKL02000167">
    <property type="protein sequence ID" value="KAF3974312.1"/>
    <property type="molecule type" value="Genomic_DNA"/>
</dbReference>
<comment type="caution">
    <text evidence="1">The sequence shown here is derived from an EMBL/GenBank/DDBJ whole genome shotgun (WGS) entry which is preliminary data.</text>
</comment>
<name>A0A8J4RYQ5_9ROSI</name>
<reference evidence="1" key="1">
    <citation type="submission" date="2020-03" db="EMBL/GenBank/DDBJ databases">
        <title>Castanea mollissima Vanexum genome sequencing.</title>
        <authorList>
            <person name="Staton M."/>
        </authorList>
    </citation>
    <scope>NUCLEOTIDE SEQUENCE</scope>
    <source>
        <tissue evidence="1">Leaf</tissue>
    </source>
</reference>
<dbReference type="Proteomes" id="UP000737018">
    <property type="component" value="Unassembled WGS sequence"/>
</dbReference>
<proteinExistence type="predicted"/>